<dbReference type="InterPro" id="IPR009056">
    <property type="entry name" value="Cyt_c-like_dom"/>
</dbReference>
<dbReference type="InterPro" id="IPR051395">
    <property type="entry name" value="Cytochrome_c_Peroxidase/MauG"/>
</dbReference>
<sequence>MQRLKLTVSVPTLLMLAAGPVAIMVYLAWQHLPLSLPAQWSRQELALLESLSLTNLPPLPPDPGNAVADNSEAAEFGHHLFFDRRMSADGNVSCAECHQPEHHFTDRLPVAEGLGTVERNTMSLVGVAYSPWFFWDGRKDSLWAQALEPLENPLEHGSDRNEIAALIKSDQDYQQRYQRVFGSGPDQQSNDRIFANIGKALSAYQRKLLPGPTRFDDYVASLDSSNNEAENEILTDNERAGLRLFIGKAQCINCHNGPLFTNNAFHNTAVLSADGTLPSLGRAAGLRLAQDDPFNCLGDFSDATQAECSELRFAKGGDDMLGAQRAPSLRDVSKTAPYMHAGQFADLADVIEHYNNAELSMIGHNEAKPLGLRAIEKKQLESFLHTLNGPIATDPRWLSPPAQTTDNPRAVK</sequence>
<dbReference type="EMBL" id="MASR01000001">
    <property type="protein sequence ID" value="OFE13530.1"/>
    <property type="molecule type" value="Genomic_DNA"/>
</dbReference>
<organism evidence="10 11">
    <name type="scientific">Pseudohongiella acticola</name>
    <dbReference type="NCBI Taxonomy" id="1524254"/>
    <lineage>
        <taxon>Bacteria</taxon>
        <taxon>Pseudomonadati</taxon>
        <taxon>Pseudomonadota</taxon>
        <taxon>Gammaproteobacteria</taxon>
        <taxon>Pseudomonadales</taxon>
        <taxon>Pseudohongiellaceae</taxon>
        <taxon>Pseudohongiella</taxon>
    </lineage>
</organism>
<keyword evidence="4" id="KW-0732">Signal</keyword>
<dbReference type="SUPFAM" id="SSF46626">
    <property type="entry name" value="Cytochrome c"/>
    <property type="match status" value="2"/>
</dbReference>
<evidence type="ECO:0000256" key="3">
    <source>
        <dbReference type="ARBA" id="ARBA00022723"/>
    </source>
</evidence>
<dbReference type="InterPro" id="IPR036909">
    <property type="entry name" value="Cyt_c-like_dom_sf"/>
</dbReference>
<gene>
    <name evidence="10" type="ORF">PHACT_10595</name>
</gene>
<dbReference type="RefSeq" id="WP_070117747.1">
    <property type="nucleotide sequence ID" value="NZ_MASR01000001.1"/>
</dbReference>
<feature type="domain" description="Cytochrome c" evidence="9">
    <location>
        <begin position="236"/>
        <end position="355"/>
    </location>
</feature>
<dbReference type="GO" id="GO:0009055">
    <property type="term" value="F:electron transfer activity"/>
    <property type="evidence" value="ECO:0007669"/>
    <property type="project" value="InterPro"/>
</dbReference>
<keyword evidence="5" id="KW-0560">Oxidoreductase</keyword>
<evidence type="ECO:0000256" key="1">
    <source>
        <dbReference type="ARBA" id="ARBA00004196"/>
    </source>
</evidence>
<dbReference type="Pfam" id="PF03150">
    <property type="entry name" value="CCP_MauG"/>
    <property type="match status" value="1"/>
</dbReference>
<evidence type="ECO:0000259" key="9">
    <source>
        <dbReference type="PROSITE" id="PS51007"/>
    </source>
</evidence>
<keyword evidence="6 7" id="KW-0408">Iron</keyword>
<evidence type="ECO:0000256" key="6">
    <source>
        <dbReference type="ARBA" id="ARBA00023004"/>
    </source>
</evidence>
<keyword evidence="3 7" id="KW-0479">Metal-binding</keyword>
<comment type="caution">
    <text evidence="10">The sequence shown here is derived from an EMBL/GenBank/DDBJ whole genome shotgun (WGS) entry which is preliminary data.</text>
</comment>
<protein>
    <recommendedName>
        <fullName evidence="9">Cytochrome c domain-containing protein</fullName>
    </recommendedName>
</protein>
<evidence type="ECO:0000256" key="7">
    <source>
        <dbReference type="PROSITE-ProRule" id="PRU00433"/>
    </source>
</evidence>
<dbReference type="OrthoDB" id="9805202at2"/>
<dbReference type="GO" id="GO:0046872">
    <property type="term" value="F:metal ion binding"/>
    <property type="evidence" value="ECO:0007669"/>
    <property type="project" value="UniProtKB-KW"/>
</dbReference>
<accession>A0A1E8CM56</accession>
<evidence type="ECO:0000256" key="2">
    <source>
        <dbReference type="ARBA" id="ARBA00022617"/>
    </source>
</evidence>
<dbReference type="PROSITE" id="PS51007">
    <property type="entry name" value="CYTC"/>
    <property type="match status" value="1"/>
</dbReference>
<keyword evidence="8" id="KW-1133">Transmembrane helix</keyword>
<dbReference type="STRING" id="1524254.PHACT_10595"/>
<reference evidence="11" key="1">
    <citation type="submission" date="2016-07" db="EMBL/GenBank/DDBJ databases">
        <authorList>
            <person name="Florea S."/>
            <person name="Webb J.S."/>
            <person name="Jaromczyk J."/>
            <person name="Schardl C.L."/>
        </authorList>
    </citation>
    <scope>NUCLEOTIDE SEQUENCE [LARGE SCALE GENOMIC DNA]</scope>
    <source>
        <strain evidence="11">KCTC 42131</strain>
    </source>
</reference>
<dbReference type="AlphaFoldDB" id="A0A1E8CM56"/>
<dbReference type="InterPro" id="IPR004852">
    <property type="entry name" value="Di-haem_cyt_c_peroxidsae"/>
</dbReference>
<dbReference type="GO" id="GO:0020037">
    <property type="term" value="F:heme binding"/>
    <property type="evidence" value="ECO:0007669"/>
    <property type="project" value="InterPro"/>
</dbReference>
<proteinExistence type="predicted"/>
<dbReference type="Proteomes" id="UP000175669">
    <property type="component" value="Unassembled WGS sequence"/>
</dbReference>
<keyword evidence="8" id="KW-0472">Membrane</keyword>
<feature type="transmembrane region" description="Helical" evidence="8">
    <location>
        <begin position="12"/>
        <end position="29"/>
    </location>
</feature>
<evidence type="ECO:0000313" key="11">
    <source>
        <dbReference type="Proteomes" id="UP000175669"/>
    </source>
</evidence>
<dbReference type="GO" id="GO:0030313">
    <property type="term" value="C:cell envelope"/>
    <property type="evidence" value="ECO:0007669"/>
    <property type="project" value="UniProtKB-SubCell"/>
</dbReference>
<keyword evidence="2 7" id="KW-0349">Heme</keyword>
<dbReference type="GO" id="GO:0004130">
    <property type="term" value="F:cytochrome-c peroxidase activity"/>
    <property type="evidence" value="ECO:0007669"/>
    <property type="project" value="TreeGrafter"/>
</dbReference>
<comment type="subcellular location">
    <subcellularLocation>
        <location evidence="1">Cell envelope</location>
    </subcellularLocation>
</comment>
<evidence type="ECO:0000256" key="5">
    <source>
        <dbReference type="ARBA" id="ARBA00023002"/>
    </source>
</evidence>
<dbReference type="Gene3D" id="1.10.760.10">
    <property type="entry name" value="Cytochrome c-like domain"/>
    <property type="match status" value="2"/>
</dbReference>
<name>A0A1E8CM56_9GAMM</name>
<evidence type="ECO:0000256" key="4">
    <source>
        <dbReference type="ARBA" id="ARBA00022729"/>
    </source>
</evidence>
<evidence type="ECO:0000313" key="10">
    <source>
        <dbReference type="EMBL" id="OFE13530.1"/>
    </source>
</evidence>
<dbReference type="PANTHER" id="PTHR30600:SF10">
    <property type="entry name" value="BLL6722 PROTEIN"/>
    <property type="match status" value="1"/>
</dbReference>
<evidence type="ECO:0000256" key="8">
    <source>
        <dbReference type="SAM" id="Phobius"/>
    </source>
</evidence>
<keyword evidence="8" id="KW-0812">Transmembrane</keyword>
<dbReference type="PANTHER" id="PTHR30600">
    <property type="entry name" value="CYTOCHROME C PEROXIDASE-RELATED"/>
    <property type="match status" value="1"/>
</dbReference>
<keyword evidence="11" id="KW-1185">Reference proteome</keyword>